<evidence type="ECO:0000256" key="5">
    <source>
        <dbReference type="ARBA" id="ARBA00023136"/>
    </source>
</evidence>
<evidence type="ECO:0000313" key="9">
    <source>
        <dbReference type="Proteomes" id="UP000184231"/>
    </source>
</evidence>
<evidence type="ECO:0000256" key="1">
    <source>
        <dbReference type="ARBA" id="ARBA00004533"/>
    </source>
</evidence>
<dbReference type="PANTHER" id="PTHR30606">
    <property type="entry name" value="LIPID A BIOSYNTHESIS LAUROYL ACYLTRANSFERASE"/>
    <property type="match status" value="1"/>
</dbReference>
<dbReference type="AlphaFoldDB" id="A0A1M6DNY1"/>
<keyword evidence="3" id="KW-0997">Cell inner membrane</keyword>
<dbReference type="Pfam" id="PF03279">
    <property type="entry name" value="Lip_A_acyltrans"/>
    <property type="match status" value="1"/>
</dbReference>
<keyword evidence="4 8" id="KW-0808">Transferase</keyword>
<keyword evidence="9" id="KW-1185">Reference proteome</keyword>
<protein>
    <submittedName>
        <fullName evidence="8">KDO2-lipid IV(A) lauroyltransferase</fullName>
    </submittedName>
</protein>
<evidence type="ECO:0000256" key="4">
    <source>
        <dbReference type="ARBA" id="ARBA00022679"/>
    </source>
</evidence>
<evidence type="ECO:0000256" key="7">
    <source>
        <dbReference type="SAM" id="Phobius"/>
    </source>
</evidence>
<dbReference type="CDD" id="cd07984">
    <property type="entry name" value="LPLAT_LABLAT-like"/>
    <property type="match status" value="1"/>
</dbReference>
<evidence type="ECO:0000256" key="2">
    <source>
        <dbReference type="ARBA" id="ARBA00022475"/>
    </source>
</evidence>
<evidence type="ECO:0000256" key="6">
    <source>
        <dbReference type="ARBA" id="ARBA00023315"/>
    </source>
</evidence>
<feature type="transmembrane region" description="Helical" evidence="7">
    <location>
        <begin position="12"/>
        <end position="35"/>
    </location>
</feature>
<name>A0A1M6DNY1_9FLAO</name>
<dbReference type="GO" id="GO:0016746">
    <property type="term" value="F:acyltransferase activity"/>
    <property type="evidence" value="ECO:0007669"/>
    <property type="project" value="UniProtKB-KW"/>
</dbReference>
<comment type="subcellular location">
    <subcellularLocation>
        <location evidence="1">Cell inner membrane</location>
    </subcellularLocation>
</comment>
<keyword evidence="5 7" id="KW-0472">Membrane</keyword>
<dbReference type="GO" id="GO:0009247">
    <property type="term" value="P:glycolipid biosynthetic process"/>
    <property type="evidence" value="ECO:0007669"/>
    <property type="project" value="UniProtKB-ARBA"/>
</dbReference>
<keyword evidence="2" id="KW-1003">Cell membrane</keyword>
<dbReference type="InterPro" id="IPR004960">
    <property type="entry name" value="LipA_acyltrans"/>
</dbReference>
<dbReference type="RefSeq" id="WP_072763594.1">
    <property type="nucleotide sequence ID" value="NZ_FQYX01000005.1"/>
</dbReference>
<keyword evidence="7" id="KW-1133">Transmembrane helix</keyword>
<dbReference type="STRING" id="558155.SAMN04487911_10583"/>
<proteinExistence type="predicted"/>
<accession>A0A1M6DNY1</accession>
<dbReference type="PANTHER" id="PTHR30606:SF10">
    <property type="entry name" value="PHOSPHATIDYLINOSITOL MANNOSIDE ACYLTRANSFERASE"/>
    <property type="match status" value="1"/>
</dbReference>
<gene>
    <name evidence="8" type="ORF">SAMN04487911_10583</name>
</gene>
<keyword evidence="7" id="KW-0812">Transmembrane</keyword>
<evidence type="ECO:0000256" key="3">
    <source>
        <dbReference type="ARBA" id="ARBA00022519"/>
    </source>
</evidence>
<dbReference type="Proteomes" id="UP000184231">
    <property type="component" value="Unassembled WGS sequence"/>
</dbReference>
<reference evidence="8 9" key="1">
    <citation type="submission" date="2016-11" db="EMBL/GenBank/DDBJ databases">
        <authorList>
            <person name="Jaros S."/>
            <person name="Januszkiewicz K."/>
            <person name="Wedrychowicz H."/>
        </authorList>
    </citation>
    <scope>NUCLEOTIDE SEQUENCE [LARGE SCALE GENOMIC DNA]</scope>
    <source>
        <strain evidence="8 9">CGMCC 1.8863</strain>
    </source>
</reference>
<sequence length="295" mass="35148">MQLLVYLLAYPFLWLISILPFRLFYLFSDFIYVLVFHVVGYRKEVVYNNLKLVFPKKTEEEILKIRRGFYHHMCDTFLEMVKTMSLSKKEAFRRFKITNIEVLQDISKNKSVLVVCSHYANWEWLISTNNHVDTKGYGVYQKVGNKHFDRLIKKIRAKWNTELISQRETVKTVVGNARNGVLAVYGMVSDQSPRVTKNQYWREFMGVKVPVFNGPENLAKKLDLAVLFMKVSKVKRGYYSAEIIPITLSGKDTEKNEITDEFFRLTENQIKERPEHYLWSHRRWKHRDKVPKEYQ</sequence>
<dbReference type="GO" id="GO:0005886">
    <property type="term" value="C:plasma membrane"/>
    <property type="evidence" value="ECO:0007669"/>
    <property type="project" value="UniProtKB-SubCell"/>
</dbReference>
<organism evidence="8 9">
    <name type="scientific">Arenibacter nanhaiticus</name>
    <dbReference type="NCBI Taxonomy" id="558155"/>
    <lineage>
        <taxon>Bacteria</taxon>
        <taxon>Pseudomonadati</taxon>
        <taxon>Bacteroidota</taxon>
        <taxon>Flavobacteriia</taxon>
        <taxon>Flavobacteriales</taxon>
        <taxon>Flavobacteriaceae</taxon>
        <taxon>Arenibacter</taxon>
    </lineage>
</organism>
<dbReference type="OrthoDB" id="9801955at2"/>
<keyword evidence="6" id="KW-0012">Acyltransferase</keyword>
<dbReference type="EMBL" id="FQYX01000005">
    <property type="protein sequence ID" value="SHI74910.1"/>
    <property type="molecule type" value="Genomic_DNA"/>
</dbReference>
<evidence type="ECO:0000313" key="8">
    <source>
        <dbReference type="EMBL" id="SHI74910.1"/>
    </source>
</evidence>